<name>A0A1F6MBU9_9BACT</name>
<dbReference type="Proteomes" id="UP000177953">
    <property type="component" value="Unassembled WGS sequence"/>
</dbReference>
<feature type="compositionally biased region" description="Polar residues" evidence="1">
    <location>
        <begin position="1"/>
        <end position="11"/>
    </location>
</feature>
<feature type="region of interest" description="Disordered" evidence="1">
    <location>
        <begin position="1"/>
        <end position="76"/>
    </location>
</feature>
<proteinExistence type="predicted"/>
<comment type="caution">
    <text evidence="2">The sequence shown here is derived from an EMBL/GenBank/DDBJ whole genome shotgun (WGS) entry which is preliminary data.</text>
</comment>
<gene>
    <name evidence="2" type="ORF">A2754_02550</name>
</gene>
<protein>
    <submittedName>
        <fullName evidence="2">Uncharacterized protein</fullName>
    </submittedName>
</protein>
<dbReference type="AlphaFoldDB" id="A0A1F6MBU9"/>
<feature type="compositionally biased region" description="Basic and acidic residues" evidence="1">
    <location>
        <begin position="65"/>
        <end position="76"/>
    </location>
</feature>
<evidence type="ECO:0000313" key="2">
    <source>
        <dbReference type="EMBL" id="OGH69137.1"/>
    </source>
</evidence>
<organism evidence="2 3">
    <name type="scientific">Candidatus Magasanikbacteria bacterium RIFCSPHIGHO2_01_FULL_47_8</name>
    <dbReference type="NCBI Taxonomy" id="1798673"/>
    <lineage>
        <taxon>Bacteria</taxon>
        <taxon>Candidatus Magasanikiibacteriota</taxon>
    </lineage>
</organism>
<sequence>MRSPGRESNQGAVGKGFPHIAEEGIWKPEGFHKRSEERASSETSRFASLTSIQKSANIQPIKPKPKQEKNNGTKFR</sequence>
<accession>A0A1F6MBU9</accession>
<dbReference type="EMBL" id="MFPU01000064">
    <property type="protein sequence ID" value="OGH69137.1"/>
    <property type="molecule type" value="Genomic_DNA"/>
</dbReference>
<feature type="compositionally biased region" description="Basic and acidic residues" evidence="1">
    <location>
        <begin position="20"/>
        <end position="40"/>
    </location>
</feature>
<reference evidence="2 3" key="1">
    <citation type="journal article" date="2016" name="Nat. Commun.">
        <title>Thousands of microbial genomes shed light on interconnected biogeochemical processes in an aquifer system.</title>
        <authorList>
            <person name="Anantharaman K."/>
            <person name="Brown C.T."/>
            <person name="Hug L.A."/>
            <person name="Sharon I."/>
            <person name="Castelle C.J."/>
            <person name="Probst A.J."/>
            <person name="Thomas B.C."/>
            <person name="Singh A."/>
            <person name="Wilkins M.J."/>
            <person name="Karaoz U."/>
            <person name="Brodie E.L."/>
            <person name="Williams K.H."/>
            <person name="Hubbard S.S."/>
            <person name="Banfield J.F."/>
        </authorList>
    </citation>
    <scope>NUCLEOTIDE SEQUENCE [LARGE SCALE GENOMIC DNA]</scope>
</reference>
<evidence type="ECO:0000313" key="3">
    <source>
        <dbReference type="Proteomes" id="UP000177953"/>
    </source>
</evidence>
<evidence type="ECO:0000256" key="1">
    <source>
        <dbReference type="SAM" id="MobiDB-lite"/>
    </source>
</evidence>